<proteinExistence type="predicted"/>
<comment type="caution">
    <text evidence="1">The sequence shown here is derived from an EMBL/GenBank/DDBJ whole genome shotgun (WGS) entry which is preliminary data.</text>
</comment>
<evidence type="ECO:0000313" key="1">
    <source>
        <dbReference type="EMBL" id="KAH3835821.1"/>
    </source>
</evidence>
<organism evidence="1 2">
    <name type="scientific">Dreissena polymorpha</name>
    <name type="common">Zebra mussel</name>
    <name type="synonym">Mytilus polymorpha</name>
    <dbReference type="NCBI Taxonomy" id="45954"/>
    <lineage>
        <taxon>Eukaryota</taxon>
        <taxon>Metazoa</taxon>
        <taxon>Spiralia</taxon>
        <taxon>Lophotrochozoa</taxon>
        <taxon>Mollusca</taxon>
        <taxon>Bivalvia</taxon>
        <taxon>Autobranchia</taxon>
        <taxon>Heteroconchia</taxon>
        <taxon>Euheterodonta</taxon>
        <taxon>Imparidentia</taxon>
        <taxon>Neoheterodontei</taxon>
        <taxon>Myida</taxon>
        <taxon>Dreissenoidea</taxon>
        <taxon>Dreissenidae</taxon>
        <taxon>Dreissena</taxon>
    </lineage>
</organism>
<accession>A0A9D4KA45</accession>
<dbReference type="Proteomes" id="UP000828390">
    <property type="component" value="Unassembled WGS sequence"/>
</dbReference>
<dbReference type="AlphaFoldDB" id="A0A9D4KA45"/>
<reference evidence="1" key="1">
    <citation type="journal article" date="2019" name="bioRxiv">
        <title>The Genome of the Zebra Mussel, Dreissena polymorpha: A Resource for Invasive Species Research.</title>
        <authorList>
            <person name="McCartney M.A."/>
            <person name="Auch B."/>
            <person name="Kono T."/>
            <person name="Mallez S."/>
            <person name="Zhang Y."/>
            <person name="Obille A."/>
            <person name="Becker A."/>
            <person name="Abrahante J.E."/>
            <person name="Garbe J."/>
            <person name="Badalamenti J.P."/>
            <person name="Herman A."/>
            <person name="Mangelson H."/>
            <person name="Liachko I."/>
            <person name="Sullivan S."/>
            <person name="Sone E.D."/>
            <person name="Koren S."/>
            <person name="Silverstein K.A.T."/>
            <person name="Beckman K.B."/>
            <person name="Gohl D.M."/>
        </authorList>
    </citation>
    <scope>NUCLEOTIDE SEQUENCE</scope>
    <source>
        <strain evidence="1">Duluth1</strain>
        <tissue evidence="1">Whole animal</tissue>
    </source>
</reference>
<evidence type="ECO:0000313" key="2">
    <source>
        <dbReference type="Proteomes" id="UP000828390"/>
    </source>
</evidence>
<gene>
    <name evidence="1" type="ORF">DPMN_109187</name>
</gene>
<sequence>MSKKFRLAFKRTLCRCCYTSEELLEINGKSKTIYYSDKTNVKRLPTYRVSNVAFGNLNGTKVISIKPDAVYGRVANMNANNQRLSPTRCCCNYSPATGRLIEMAYQDPHCHLVSPELTSRGKGFAPRALGVRYNFSTNTSLVSLAELESDSVIELKSMSSSSSANLLSTKLPPSPTKGYFNNRDSCV</sequence>
<protein>
    <submittedName>
        <fullName evidence="1">Uncharacterized protein</fullName>
    </submittedName>
</protein>
<reference evidence="1" key="2">
    <citation type="submission" date="2020-11" db="EMBL/GenBank/DDBJ databases">
        <authorList>
            <person name="McCartney M.A."/>
            <person name="Auch B."/>
            <person name="Kono T."/>
            <person name="Mallez S."/>
            <person name="Becker A."/>
            <person name="Gohl D.M."/>
            <person name="Silverstein K.A.T."/>
            <person name="Koren S."/>
            <person name="Bechman K.B."/>
            <person name="Herman A."/>
            <person name="Abrahante J.E."/>
            <person name="Garbe J."/>
        </authorList>
    </citation>
    <scope>NUCLEOTIDE SEQUENCE</scope>
    <source>
        <strain evidence="1">Duluth1</strain>
        <tissue evidence="1">Whole animal</tissue>
    </source>
</reference>
<name>A0A9D4KA45_DREPO</name>
<dbReference type="EMBL" id="JAIWYP010000004">
    <property type="protein sequence ID" value="KAH3835821.1"/>
    <property type="molecule type" value="Genomic_DNA"/>
</dbReference>
<keyword evidence="2" id="KW-1185">Reference proteome</keyword>